<dbReference type="Gene3D" id="1.10.10.60">
    <property type="entry name" value="Homeodomain-like"/>
    <property type="match status" value="1"/>
</dbReference>
<dbReference type="PANTHER" id="PTHR46796">
    <property type="entry name" value="HTH-TYPE TRANSCRIPTIONAL ACTIVATOR RHAS-RELATED"/>
    <property type="match status" value="1"/>
</dbReference>
<dbReference type="EMBL" id="SJPF01000002">
    <property type="protein sequence ID" value="TWT34110.1"/>
    <property type="molecule type" value="Genomic_DNA"/>
</dbReference>
<protein>
    <submittedName>
        <fullName evidence="5">HTH-type transcriptional activator RhaR</fullName>
    </submittedName>
</protein>
<dbReference type="AlphaFoldDB" id="A0A5C5V7R6"/>
<keyword evidence="6" id="KW-1185">Reference proteome</keyword>
<reference evidence="5 6" key="1">
    <citation type="submission" date="2019-02" db="EMBL/GenBank/DDBJ databases">
        <title>Deep-cultivation of Planctomycetes and their phenomic and genomic characterization uncovers novel biology.</title>
        <authorList>
            <person name="Wiegand S."/>
            <person name="Jogler M."/>
            <person name="Boedeker C."/>
            <person name="Pinto D."/>
            <person name="Vollmers J."/>
            <person name="Rivas-Marin E."/>
            <person name="Kohn T."/>
            <person name="Peeters S.H."/>
            <person name="Heuer A."/>
            <person name="Rast P."/>
            <person name="Oberbeckmann S."/>
            <person name="Bunk B."/>
            <person name="Jeske O."/>
            <person name="Meyerdierks A."/>
            <person name="Storesund J.E."/>
            <person name="Kallscheuer N."/>
            <person name="Luecker S."/>
            <person name="Lage O.M."/>
            <person name="Pohl T."/>
            <person name="Merkel B.J."/>
            <person name="Hornburger P."/>
            <person name="Mueller R.-W."/>
            <person name="Bruemmer F."/>
            <person name="Labrenz M."/>
            <person name="Spormann A.M."/>
            <person name="Op Den Camp H."/>
            <person name="Overmann J."/>
            <person name="Amann R."/>
            <person name="Jetten M.S.M."/>
            <person name="Mascher T."/>
            <person name="Medema M.H."/>
            <person name="Devos D.P."/>
            <person name="Kaster A.-K."/>
            <person name="Ovreas L."/>
            <person name="Rohde M."/>
            <person name="Galperin M.Y."/>
            <person name="Jogler C."/>
        </authorList>
    </citation>
    <scope>NUCLEOTIDE SEQUENCE [LARGE SCALE GENOMIC DNA]</scope>
    <source>
        <strain evidence="5 6">Enr8</strain>
    </source>
</reference>
<dbReference type="InterPro" id="IPR050204">
    <property type="entry name" value="AraC_XylS_family_regulators"/>
</dbReference>
<evidence type="ECO:0000256" key="1">
    <source>
        <dbReference type="ARBA" id="ARBA00023015"/>
    </source>
</evidence>
<dbReference type="GO" id="GO:0003700">
    <property type="term" value="F:DNA-binding transcription factor activity"/>
    <property type="evidence" value="ECO:0007669"/>
    <property type="project" value="InterPro"/>
</dbReference>
<keyword evidence="3" id="KW-0804">Transcription</keyword>
<dbReference type="InterPro" id="IPR018062">
    <property type="entry name" value="HTH_AraC-typ_CS"/>
</dbReference>
<dbReference type="InterPro" id="IPR018060">
    <property type="entry name" value="HTH_AraC"/>
</dbReference>
<keyword evidence="1" id="KW-0805">Transcription regulation</keyword>
<dbReference type="PANTHER" id="PTHR46796:SF12">
    <property type="entry name" value="HTH-TYPE DNA-BINDING TRANSCRIPTIONAL ACTIVATOR EUTR"/>
    <property type="match status" value="1"/>
</dbReference>
<dbReference type="InterPro" id="IPR009057">
    <property type="entry name" value="Homeodomain-like_sf"/>
</dbReference>
<evidence type="ECO:0000313" key="6">
    <source>
        <dbReference type="Proteomes" id="UP000318878"/>
    </source>
</evidence>
<evidence type="ECO:0000259" key="4">
    <source>
        <dbReference type="PROSITE" id="PS01124"/>
    </source>
</evidence>
<accession>A0A5C5V7R6</accession>
<dbReference type="Pfam" id="PF12833">
    <property type="entry name" value="HTH_18"/>
    <property type="match status" value="1"/>
</dbReference>
<evidence type="ECO:0000256" key="2">
    <source>
        <dbReference type="ARBA" id="ARBA00023125"/>
    </source>
</evidence>
<dbReference type="PROSITE" id="PS00041">
    <property type="entry name" value="HTH_ARAC_FAMILY_1"/>
    <property type="match status" value="1"/>
</dbReference>
<dbReference type="Proteomes" id="UP000318878">
    <property type="component" value="Unassembled WGS sequence"/>
</dbReference>
<comment type="caution">
    <text evidence="5">The sequence shown here is derived from an EMBL/GenBank/DDBJ whole genome shotgun (WGS) entry which is preliminary data.</text>
</comment>
<name>A0A5C5V7R6_9BACT</name>
<sequence length="337" mass="38656">MDDIKNTQVSSCKMQKLPGASPFVVPKQSFQDFEDLRETIKHWNLDFRQLEAGRFRGEILQVNSEDVCYVNARFRQKLHQQGAAPEEYFTVAIPGTSCQRLRWHGYDVSASDIMIFPSDGELNSASDENFHVYTVSLSEEKFQEAFAIQDASAGRVQFSGPRVIRCRADSVRQLLRLLHKISVTHPPTSTEENADLRMELLSQTLPMLLTRVITEATNGEAPRLSAKRRALVSKAIALIQQSSHFPITVEDICERTGVSMRTLQYAFRQCLNVTPKCYIQAYRLQRVKAELACHRHSPLLVSDVANKWGFWHMGDFARIYQRFFLEKPSETRRFFSS</sequence>
<dbReference type="SMART" id="SM00342">
    <property type="entry name" value="HTH_ARAC"/>
    <property type="match status" value="1"/>
</dbReference>
<dbReference type="OrthoDB" id="6003540at2"/>
<dbReference type="GO" id="GO:0043565">
    <property type="term" value="F:sequence-specific DNA binding"/>
    <property type="evidence" value="ECO:0007669"/>
    <property type="project" value="InterPro"/>
</dbReference>
<dbReference type="SUPFAM" id="SSF46689">
    <property type="entry name" value="Homeodomain-like"/>
    <property type="match status" value="1"/>
</dbReference>
<evidence type="ECO:0000256" key="3">
    <source>
        <dbReference type="ARBA" id="ARBA00023163"/>
    </source>
</evidence>
<proteinExistence type="predicted"/>
<organism evidence="5 6">
    <name type="scientific">Blastopirellula retiformator</name>
    <dbReference type="NCBI Taxonomy" id="2527970"/>
    <lineage>
        <taxon>Bacteria</taxon>
        <taxon>Pseudomonadati</taxon>
        <taxon>Planctomycetota</taxon>
        <taxon>Planctomycetia</taxon>
        <taxon>Pirellulales</taxon>
        <taxon>Pirellulaceae</taxon>
        <taxon>Blastopirellula</taxon>
    </lineage>
</organism>
<evidence type="ECO:0000313" key="5">
    <source>
        <dbReference type="EMBL" id="TWT34110.1"/>
    </source>
</evidence>
<feature type="domain" description="HTH araC/xylS-type" evidence="4">
    <location>
        <begin position="233"/>
        <end position="334"/>
    </location>
</feature>
<dbReference type="PROSITE" id="PS01124">
    <property type="entry name" value="HTH_ARAC_FAMILY_2"/>
    <property type="match status" value="1"/>
</dbReference>
<gene>
    <name evidence="5" type="primary">rhaR</name>
    <name evidence="5" type="ORF">Enr8_15020</name>
</gene>
<keyword evidence="2" id="KW-0238">DNA-binding</keyword>